<feature type="compositionally biased region" description="Basic and acidic residues" evidence="1">
    <location>
        <begin position="1"/>
        <end position="19"/>
    </location>
</feature>
<sequence length="38" mass="4131">MCPLYDKDGNKIKSSDPRDTPNFGGPFLALLLVPALLL</sequence>
<dbReference type="AlphaFoldDB" id="A0A5J4UWE7"/>
<feature type="non-terminal residue" evidence="2">
    <location>
        <position position="38"/>
    </location>
</feature>
<dbReference type="EMBL" id="SNRW01011885">
    <property type="protein sequence ID" value="KAA6374554.1"/>
    <property type="molecule type" value="Genomic_DNA"/>
</dbReference>
<organism evidence="2 3">
    <name type="scientific">Streblomastix strix</name>
    <dbReference type="NCBI Taxonomy" id="222440"/>
    <lineage>
        <taxon>Eukaryota</taxon>
        <taxon>Metamonada</taxon>
        <taxon>Preaxostyla</taxon>
        <taxon>Oxymonadida</taxon>
        <taxon>Streblomastigidae</taxon>
        <taxon>Streblomastix</taxon>
    </lineage>
</organism>
<accession>A0A5J4UWE7</accession>
<name>A0A5J4UWE7_9EUKA</name>
<dbReference type="Proteomes" id="UP000324800">
    <property type="component" value="Unassembled WGS sequence"/>
</dbReference>
<feature type="region of interest" description="Disordered" evidence="1">
    <location>
        <begin position="1"/>
        <end position="24"/>
    </location>
</feature>
<evidence type="ECO:0000256" key="1">
    <source>
        <dbReference type="SAM" id="MobiDB-lite"/>
    </source>
</evidence>
<gene>
    <name evidence="2" type="ORF">EZS28_029919</name>
</gene>
<evidence type="ECO:0000313" key="3">
    <source>
        <dbReference type="Proteomes" id="UP000324800"/>
    </source>
</evidence>
<evidence type="ECO:0000313" key="2">
    <source>
        <dbReference type="EMBL" id="KAA6374554.1"/>
    </source>
</evidence>
<proteinExistence type="predicted"/>
<comment type="caution">
    <text evidence="2">The sequence shown here is derived from an EMBL/GenBank/DDBJ whole genome shotgun (WGS) entry which is preliminary data.</text>
</comment>
<reference evidence="2 3" key="1">
    <citation type="submission" date="2019-03" db="EMBL/GenBank/DDBJ databases">
        <title>Single cell metagenomics reveals metabolic interactions within the superorganism composed of flagellate Streblomastix strix and complex community of Bacteroidetes bacteria on its surface.</title>
        <authorList>
            <person name="Treitli S.C."/>
            <person name="Kolisko M."/>
            <person name="Husnik F."/>
            <person name="Keeling P."/>
            <person name="Hampl V."/>
        </authorList>
    </citation>
    <scope>NUCLEOTIDE SEQUENCE [LARGE SCALE GENOMIC DNA]</scope>
    <source>
        <strain evidence="2">ST1C</strain>
    </source>
</reference>
<protein>
    <submittedName>
        <fullName evidence="2">Uncharacterized protein</fullName>
    </submittedName>
</protein>